<dbReference type="GO" id="GO:0006886">
    <property type="term" value="P:intracellular protein transport"/>
    <property type="evidence" value="ECO:0007669"/>
    <property type="project" value="InterPro"/>
</dbReference>
<evidence type="ECO:0000313" key="2">
    <source>
        <dbReference type="EMBL" id="QJA98998.1"/>
    </source>
</evidence>
<name>A0A6M3MBR9_9ZZZZ</name>
<dbReference type="SUPFAM" id="SSF82919">
    <property type="entry name" value="Zn-finger domain of Sec23/24"/>
    <property type="match status" value="1"/>
</dbReference>
<evidence type="ECO:0000313" key="3">
    <source>
        <dbReference type="EMBL" id="QJB03580.1"/>
    </source>
</evidence>
<organism evidence="3">
    <name type="scientific">viral metagenome</name>
    <dbReference type="NCBI Taxonomy" id="1070528"/>
    <lineage>
        <taxon>unclassified sequences</taxon>
        <taxon>metagenomes</taxon>
        <taxon>organismal metagenomes</taxon>
    </lineage>
</organism>
<reference evidence="3" key="1">
    <citation type="submission" date="2020-03" db="EMBL/GenBank/DDBJ databases">
        <title>The deep terrestrial virosphere.</title>
        <authorList>
            <person name="Holmfeldt K."/>
            <person name="Nilsson E."/>
            <person name="Simone D."/>
            <person name="Lopez-Fernandez M."/>
            <person name="Wu X."/>
            <person name="de Brujin I."/>
            <person name="Lundin D."/>
            <person name="Andersson A."/>
            <person name="Bertilsson S."/>
            <person name="Dopson M."/>
        </authorList>
    </citation>
    <scope>NUCLEOTIDE SEQUENCE</scope>
    <source>
        <strain evidence="2">MM171A01418</strain>
        <strain evidence="3">MM171B00623</strain>
    </source>
</reference>
<gene>
    <name evidence="2" type="ORF">MM171A01418_0008</name>
    <name evidence="3" type="ORF">MM171B00623_0017</name>
</gene>
<dbReference type="InterPro" id="IPR036174">
    <property type="entry name" value="Znf_Sec23_Sec24_sf"/>
</dbReference>
<dbReference type="EMBL" id="MT143622">
    <property type="protein sequence ID" value="QJA98998.1"/>
    <property type="molecule type" value="Genomic_DNA"/>
</dbReference>
<proteinExistence type="predicted"/>
<protein>
    <submittedName>
        <fullName evidence="3">Uncharacterized protein</fullName>
    </submittedName>
</protein>
<dbReference type="EMBL" id="MT143852">
    <property type="protein sequence ID" value="QJB03580.1"/>
    <property type="molecule type" value="Genomic_DNA"/>
</dbReference>
<sequence length="68" mass="7788">MSTDEELMCEICGRFFSDITWFRESFNTYKCPVCGTKYLLKLEIQSSASSPQSTPRPQSAPKVKECQK</sequence>
<feature type="compositionally biased region" description="Polar residues" evidence="1">
    <location>
        <begin position="46"/>
        <end position="57"/>
    </location>
</feature>
<evidence type="ECO:0000256" key="1">
    <source>
        <dbReference type="SAM" id="MobiDB-lite"/>
    </source>
</evidence>
<feature type="region of interest" description="Disordered" evidence="1">
    <location>
        <begin position="46"/>
        <end position="68"/>
    </location>
</feature>
<dbReference type="GO" id="GO:0006888">
    <property type="term" value="P:endoplasmic reticulum to Golgi vesicle-mediated transport"/>
    <property type="evidence" value="ECO:0007669"/>
    <property type="project" value="InterPro"/>
</dbReference>
<dbReference type="GO" id="GO:0008270">
    <property type="term" value="F:zinc ion binding"/>
    <property type="evidence" value="ECO:0007669"/>
    <property type="project" value="InterPro"/>
</dbReference>
<accession>A0A6M3MBR9</accession>
<dbReference type="AlphaFoldDB" id="A0A6M3MBR9"/>
<dbReference type="GO" id="GO:0030127">
    <property type="term" value="C:COPII vesicle coat"/>
    <property type="evidence" value="ECO:0007669"/>
    <property type="project" value="InterPro"/>
</dbReference>